<reference evidence="2" key="1">
    <citation type="journal article" date="2011" name="Genome Res.">
        <title>Deep small RNA sequencing from the nematode Ascaris reveals conservation, functional diversification, and novel developmental profiles.</title>
        <authorList>
            <person name="Wang J."/>
            <person name="Czech B."/>
            <person name="Crunk A."/>
            <person name="Wallace A."/>
            <person name="Mitreva M."/>
            <person name="Hannon G.J."/>
            <person name="Davis R.E."/>
        </authorList>
    </citation>
    <scope>NUCLEOTIDE SEQUENCE</scope>
</reference>
<sequence length="219" mass="25499">MSMTQVVTLEDGRRCTLFHSTLSPFSNYYRCKFRIDDSDSNISNYFISSKQYIMYHKAVLFGDNEIAKAIMMERDPKKVKALSLNLRKYNGARWNAMNDEVTRRGLLAKFSQNDQLRRMLLFTGDSLIAECSGKERIWGNGLRFSDVRARDQKKWKGKNKLGLLLMDVRAILRQNPHFADEVKEIDAKLRESENSANEYYAEIDAIDSSRLIQVKNYKD</sequence>
<dbReference type="NCBIfam" id="TIGR02464">
    <property type="entry name" value="ribofla_fusion"/>
    <property type="match status" value="1"/>
</dbReference>
<feature type="domain" description="NADAR" evidence="1">
    <location>
        <begin position="22"/>
        <end position="173"/>
    </location>
</feature>
<dbReference type="Gene3D" id="1.10.357.40">
    <property type="entry name" value="YbiA-like"/>
    <property type="match status" value="1"/>
</dbReference>
<dbReference type="EMBL" id="JI178202">
    <property type="protein sequence ID" value="ADY47990.1"/>
    <property type="molecule type" value="mRNA"/>
</dbReference>
<evidence type="ECO:0000259" key="1">
    <source>
        <dbReference type="Pfam" id="PF08719"/>
    </source>
</evidence>
<protein>
    <recommendedName>
        <fullName evidence="1">NADAR domain-containing protein</fullName>
    </recommendedName>
</protein>
<dbReference type="InterPro" id="IPR012816">
    <property type="entry name" value="NADAR"/>
</dbReference>
<accession>F1LCY6</accession>
<dbReference type="AlphaFoldDB" id="F1LCY6"/>
<proteinExistence type="evidence at transcript level"/>
<organism evidence="2">
    <name type="scientific">Ascaris suum</name>
    <name type="common">Pig roundworm</name>
    <name type="synonym">Ascaris lumbricoides</name>
    <dbReference type="NCBI Taxonomy" id="6253"/>
    <lineage>
        <taxon>Eukaryota</taxon>
        <taxon>Metazoa</taxon>
        <taxon>Ecdysozoa</taxon>
        <taxon>Nematoda</taxon>
        <taxon>Chromadorea</taxon>
        <taxon>Rhabditida</taxon>
        <taxon>Spirurina</taxon>
        <taxon>Ascaridomorpha</taxon>
        <taxon>Ascaridoidea</taxon>
        <taxon>Ascarididae</taxon>
        <taxon>Ascaris</taxon>
    </lineage>
</organism>
<evidence type="ECO:0000313" key="2">
    <source>
        <dbReference type="EMBL" id="ADY47990.1"/>
    </source>
</evidence>
<dbReference type="InterPro" id="IPR037238">
    <property type="entry name" value="YbiA-like_sf"/>
</dbReference>
<name>F1LCY6_ASCSU</name>
<dbReference type="CDD" id="cd15457">
    <property type="entry name" value="NADAR"/>
    <property type="match status" value="1"/>
</dbReference>
<dbReference type="SUPFAM" id="SSF143990">
    <property type="entry name" value="YbiA-like"/>
    <property type="match status" value="1"/>
</dbReference>
<dbReference type="Pfam" id="PF08719">
    <property type="entry name" value="NADAR"/>
    <property type="match status" value="1"/>
</dbReference>